<accession>A0A1L7CRC9</accession>
<keyword evidence="1" id="KW-0472">Membrane</keyword>
<dbReference type="STRING" id="1437875.CFRA_02855"/>
<gene>
    <name evidence="2" type="ORF">CFRA_02855</name>
</gene>
<keyword evidence="1" id="KW-1133">Transmembrane helix</keyword>
<keyword evidence="1" id="KW-0812">Transmembrane</keyword>
<feature type="transmembrane region" description="Helical" evidence="1">
    <location>
        <begin position="7"/>
        <end position="29"/>
    </location>
</feature>
<keyword evidence="3" id="KW-1185">Reference proteome</keyword>
<name>A0A1L7CRC9_9CORY</name>
<evidence type="ECO:0000313" key="3">
    <source>
        <dbReference type="Proteomes" id="UP000185434"/>
    </source>
</evidence>
<evidence type="ECO:0008006" key="4">
    <source>
        <dbReference type="Google" id="ProtNLM"/>
    </source>
</evidence>
<organism evidence="2 3">
    <name type="scientific">Corynebacterium frankenforstense DSM 45800</name>
    <dbReference type="NCBI Taxonomy" id="1437875"/>
    <lineage>
        <taxon>Bacteria</taxon>
        <taxon>Bacillati</taxon>
        <taxon>Actinomycetota</taxon>
        <taxon>Actinomycetes</taxon>
        <taxon>Mycobacteriales</taxon>
        <taxon>Corynebacteriaceae</taxon>
        <taxon>Corynebacterium</taxon>
    </lineage>
</organism>
<protein>
    <recommendedName>
        <fullName evidence="4">DUF304 domain-containing protein</fullName>
    </recommendedName>
</protein>
<proteinExistence type="predicted"/>
<dbReference type="EMBL" id="CP009247">
    <property type="protein sequence ID" value="APT88388.1"/>
    <property type="molecule type" value="Genomic_DNA"/>
</dbReference>
<evidence type="ECO:0000313" key="2">
    <source>
        <dbReference type="EMBL" id="APT88388.1"/>
    </source>
</evidence>
<dbReference type="AlphaFoldDB" id="A0A1L7CRC9"/>
<dbReference type="Proteomes" id="UP000185434">
    <property type="component" value="Chromosome"/>
</dbReference>
<dbReference type="KEGG" id="cfk:CFRA_02855"/>
<feature type="transmembrane region" description="Helical" evidence="1">
    <location>
        <begin position="41"/>
        <end position="59"/>
    </location>
</feature>
<evidence type="ECO:0000256" key="1">
    <source>
        <dbReference type="SAM" id="Phobius"/>
    </source>
</evidence>
<sequence>MSAPLGSLTFAVLECVLITAVAWIAIGYLDGPGAGMVSVDVRNGVVGVWAVLLAWRLLLPLLRARHQLFQLTDRRIRVRPAKLTARTGTIRLADVLDANRRRRGTVSLMVRGYDRPLVFERVAHTRKVVGLIRERLR</sequence>
<reference evidence="2 3" key="1">
    <citation type="submission" date="2014-08" db="EMBL/GenBank/DDBJ databases">
        <title>Complete genome sequence of Corynebacterium frankenforstense ST18(T) (=DSM 45800(T)), isolated from raw cow milk.</title>
        <authorList>
            <person name="Ruckert C."/>
            <person name="Albersmeier A."/>
            <person name="Winkler A."/>
            <person name="Lipski A."/>
            <person name="Kalinowski J."/>
        </authorList>
    </citation>
    <scope>NUCLEOTIDE SEQUENCE [LARGE SCALE GENOMIC DNA]</scope>
    <source>
        <strain evidence="2 3">ST18</strain>
    </source>
</reference>